<organism evidence="2 3">
    <name type="scientific">Crepidotus variabilis</name>
    <dbReference type="NCBI Taxonomy" id="179855"/>
    <lineage>
        <taxon>Eukaryota</taxon>
        <taxon>Fungi</taxon>
        <taxon>Dikarya</taxon>
        <taxon>Basidiomycota</taxon>
        <taxon>Agaricomycotina</taxon>
        <taxon>Agaricomycetes</taxon>
        <taxon>Agaricomycetidae</taxon>
        <taxon>Agaricales</taxon>
        <taxon>Agaricineae</taxon>
        <taxon>Crepidotaceae</taxon>
        <taxon>Crepidotus</taxon>
    </lineage>
</organism>
<feature type="compositionally biased region" description="Polar residues" evidence="1">
    <location>
        <begin position="28"/>
        <end position="43"/>
    </location>
</feature>
<feature type="region of interest" description="Disordered" evidence="1">
    <location>
        <begin position="1"/>
        <end position="68"/>
    </location>
</feature>
<evidence type="ECO:0000313" key="3">
    <source>
        <dbReference type="Proteomes" id="UP000807306"/>
    </source>
</evidence>
<reference evidence="2" key="1">
    <citation type="submission" date="2020-11" db="EMBL/GenBank/DDBJ databases">
        <authorList>
            <consortium name="DOE Joint Genome Institute"/>
            <person name="Ahrendt S."/>
            <person name="Riley R."/>
            <person name="Andreopoulos W."/>
            <person name="Labutti K."/>
            <person name="Pangilinan J."/>
            <person name="Ruiz-Duenas F.J."/>
            <person name="Barrasa J.M."/>
            <person name="Sanchez-Garcia M."/>
            <person name="Camarero S."/>
            <person name="Miyauchi S."/>
            <person name="Serrano A."/>
            <person name="Linde D."/>
            <person name="Babiker R."/>
            <person name="Drula E."/>
            <person name="Ayuso-Fernandez I."/>
            <person name="Pacheco R."/>
            <person name="Padilla G."/>
            <person name="Ferreira P."/>
            <person name="Barriuso J."/>
            <person name="Kellner H."/>
            <person name="Castanera R."/>
            <person name="Alfaro M."/>
            <person name="Ramirez L."/>
            <person name="Pisabarro A.G."/>
            <person name="Kuo A."/>
            <person name="Tritt A."/>
            <person name="Lipzen A."/>
            <person name="He G."/>
            <person name="Yan M."/>
            <person name="Ng V."/>
            <person name="Cullen D."/>
            <person name="Martin F."/>
            <person name="Rosso M.-N."/>
            <person name="Henrissat B."/>
            <person name="Hibbett D."/>
            <person name="Martinez A.T."/>
            <person name="Grigoriev I.V."/>
        </authorList>
    </citation>
    <scope>NUCLEOTIDE SEQUENCE</scope>
    <source>
        <strain evidence="2">CBS 506.95</strain>
    </source>
</reference>
<dbReference type="Proteomes" id="UP000807306">
    <property type="component" value="Unassembled WGS sequence"/>
</dbReference>
<protein>
    <submittedName>
        <fullName evidence="2">Uncharacterized protein</fullName>
    </submittedName>
</protein>
<gene>
    <name evidence="2" type="ORF">CPB83DRAFT_843204</name>
</gene>
<name>A0A9P6EU87_9AGAR</name>
<evidence type="ECO:0000256" key="1">
    <source>
        <dbReference type="SAM" id="MobiDB-lite"/>
    </source>
</evidence>
<keyword evidence="3" id="KW-1185">Reference proteome</keyword>
<dbReference type="EMBL" id="MU157825">
    <property type="protein sequence ID" value="KAF9534943.1"/>
    <property type="molecule type" value="Genomic_DNA"/>
</dbReference>
<dbReference type="AlphaFoldDB" id="A0A9P6EU87"/>
<comment type="caution">
    <text evidence="2">The sequence shown here is derived from an EMBL/GenBank/DDBJ whole genome shotgun (WGS) entry which is preliminary data.</text>
</comment>
<proteinExistence type="predicted"/>
<accession>A0A9P6EU87</accession>
<sequence>MSSHIQLVHGEDEALMSEITALSRRPTPATSTQTSCSCGSNREISQHHESRSDPLILTEVESEWSSSI</sequence>
<evidence type="ECO:0000313" key="2">
    <source>
        <dbReference type="EMBL" id="KAF9534943.1"/>
    </source>
</evidence>